<evidence type="ECO:0000256" key="1">
    <source>
        <dbReference type="SAM" id="Phobius"/>
    </source>
</evidence>
<gene>
    <name evidence="2" type="ORF">H8S22_05810</name>
</gene>
<protein>
    <submittedName>
        <fullName evidence="2">Uncharacterized protein</fullName>
    </submittedName>
</protein>
<keyword evidence="1" id="KW-1133">Transmembrane helix</keyword>
<feature type="transmembrane region" description="Helical" evidence="1">
    <location>
        <begin position="21"/>
        <end position="44"/>
    </location>
</feature>
<sequence>MKKILMRYIKEYTNNEAFEKRVDGAISLVFRLSMCIMLFVYLMIRMNEGLLNLSTLCIIGVVILALAFSKH</sequence>
<dbReference type="Proteomes" id="UP000635828">
    <property type="component" value="Unassembled WGS sequence"/>
</dbReference>
<feature type="transmembrane region" description="Helical" evidence="1">
    <location>
        <begin position="50"/>
        <end position="68"/>
    </location>
</feature>
<dbReference type="EMBL" id="JACOOS010000005">
    <property type="protein sequence ID" value="MBC5677134.1"/>
    <property type="molecule type" value="Genomic_DNA"/>
</dbReference>
<organism evidence="2 3">
    <name type="scientific">Anaerostipes hominis</name>
    <name type="common">ex Liu et al. 2021</name>
    <dbReference type="NCBI Taxonomy" id="2763018"/>
    <lineage>
        <taxon>Bacteria</taxon>
        <taxon>Bacillati</taxon>
        <taxon>Bacillota</taxon>
        <taxon>Clostridia</taxon>
        <taxon>Lachnospirales</taxon>
        <taxon>Lachnospiraceae</taxon>
        <taxon>Anaerostipes</taxon>
    </lineage>
</organism>
<evidence type="ECO:0000313" key="2">
    <source>
        <dbReference type="EMBL" id="MBC5677134.1"/>
    </source>
</evidence>
<evidence type="ECO:0000313" key="3">
    <source>
        <dbReference type="Proteomes" id="UP000635828"/>
    </source>
</evidence>
<reference evidence="2 3" key="1">
    <citation type="submission" date="2020-08" db="EMBL/GenBank/DDBJ databases">
        <title>Genome public.</title>
        <authorList>
            <person name="Liu C."/>
            <person name="Sun Q."/>
        </authorList>
    </citation>
    <scope>NUCLEOTIDE SEQUENCE [LARGE SCALE GENOMIC DNA]</scope>
    <source>
        <strain evidence="2 3">NSJ-7</strain>
    </source>
</reference>
<keyword evidence="1" id="KW-0472">Membrane</keyword>
<comment type="caution">
    <text evidence="2">The sequence shown here is derived from an EMBL/GenBank/DDBJ whole genome shotgun (WGS) entry which is preliminary data.</text>
</comment>
<keyword evidence="3" id="KW-1185">Reference proteome</keyword>
<accession>A0ABR7FPQ4</accession>
<keyword evidence="1" id="KW-0812">Transmembrane</keyword>
<proteinExistence type="predicted"/>
<name>A0ABR7FPQ4_9FIRM</name>
<dbReference type="RefSeq" id="WP_024727307.1">
    <property type="nucleotide sequence ID" value="NZ_JACOOS010000005.1"/>
</dbReference>